<dbReference type="AlphaFoldDB" id="A0A0A5GN05"/>
<dbReference type="EMBL" id="AVPE01000006">
    <property type="protein sequence ID" value="KGX92515.1"/>
    <property type="molecule type" value="Genomic_DNA"/>
</dbReference>
<dbReference type="RefSeq" id="WP_026800418.1">
    <property type="nucleotide sequence ID" value="NZ_AULI01000008.1"/>
</dbReference>
<dbReference type="OrthoDB" id="2680078at2"/>
<gene>
    <name evidence="2" type="ORF">N781_16975</name>
</gene>
<sequence>MKKHKGLKGAQVTPSPTPIPPIENDLAPECILVPKVYDWVFFANEIETTNFIPDEAARATVSAAIAAGEVVTAEVVGPENLDDVESFVTILENGNPGRVSIRWIIPLTVNVFINGTLATSFQVTTQASDEIMLCVPVGITEENIEAKAAQVVTEGQVPVLPGGEPFGPIIPINVVLCKSVHVTFEVKLEVLAKFCTPRPNNIVVPRPTLRCDLSSIQFPPQCPDIFPPANTECQGTALARREETVATFGVIGTVIEGLSTMTARIAEECSLATSEFTYTFNATDIEPVIPTPVPPIDTPIELNFTFTPSTFETITCDNTTNSLVVFGQGERVLNGIEEQLVFELRLFEGAQSAQLLLRDTSGDVVFDSGLFEALVDFEECDTFGDLLNLI</sequence>
<protein>
    <submittedName>
        <fullName evidence="2">Uncharacterized protein</fullName>
    </submittedName>
</protein>
<proteinExistence type="predicted"/>
<reference evidence="2 3" key="1">
    <citation type="submission" date="2013-08" db="EMBL/GenBank/DDBJ databases">
        <authorList>
            <person name="Huang J."/>
            <person name="Wang G."/>
        </authorList>
    </citation>
    <scope>NUCLEOTIDE SEQUENCE [LARGE SCALE GENOMIC DNA]</scope>
    <source>
        <strain evidence="2 3">JSM 076056</strain>
    </source>
</reference>
<keyword evidence="3" id="KW-1185">Reference proteome</keyword>
<evidence type="ECO:0000313" key="2">
    <source>
        <dbReference type="EMBL" id="KGX92515.1"/>
    </source>
</evidence>
<evidence type="ECO:0000256" key="1">
    <source>
        <dbReference type="SAM" id="MobiDB-lite"/>
    </source>
</evidence>
<dbReference type="STRING" id="1385510.GCA_000425205_02038"/>
<dbReference type="Proteomes" id="UP000030528">
    <property type="component" value="Unassembled WGS sequence"/>
</dbReference>
<name>A0A0A5GN05_9BACI</name>
<evidence type="ECO:0000313" key="3">
    <source>
        <dbReference type="Proteomes" id="UP000030528"/>
    </source>
</evidence>
<dbReference type="eggNOG" id="COG3291">
    <property type="taxonomic scope" value="Bacteria"/>
</dbReference>
<feature type="region of interest" description="Disordered" evidence="1">
    <location>
        <begin position="1"/>
        <end position="21"/>
    </location>
</feature>
<comment type="caution">
    <text evidence="2">The sequence shown here is derived from an EMBL/GenBank/DDBJ whole genome shotgun (WGS) entry which is preliminary data.</text>
</comment>
<accession>A0A0A5GN05</accession>
<organism evidence="2 3">
    <name type="scientific">Pontibacillus halophilus JSM 076056 = DSM 19796</name>
    <dbReference type="NCBI Taxonomy" id="1385510"/>
    <lineage>
        <taxon>Bacteria</taxon>
        <taxon>Bacillati</taxon>
        <taxon>Bacillota</taxon>
        <taxon>Bacilli</taxon>
        <taxon>Bacillales</taxon>
        <taxon>Bacillaceae</taxon>
        <taxon>Pontibacillus</taxon>
    </lineage>
</organism>